<proteinExistence type="predicted"/>
<keyword evidence="2" id="KW-1185">Reference proteome</keyword>
<evidence type="ECO:0000313" key="2">
    <source>
        <dbReference type="Proteomes" id="UP000324222"/>
    </source>
</evidence>
<protein>
    <submittedName>
        <fullName evidence="1">Uncharacterized protein</fullName>
    </submittedName>
</protein>
<evidence type="ECO:0000313" key="1">
    <source>
        <dbReference type="EMBL" id="MPC69721.1"/>
    </source>
</evidence>
<accession>A0A5B7HAH9</accession>
<dbReference type="Proteomes" id="UP000324222">
    <property type="component" value="Unassembled WGS sequence"/>
</dbReference>
<sequence length="14" mass="1702">MSYMLPHLHLYCGH</sequence>
<gene>
    <name evidence="1" type="ORF">E2C01_063952</name>
</gene>
<reference evidence="1 2" key="1">
    <citation type="submission" date="2019-05" db="EMBL/GenBank/DDBJ databases">
        <title>Another draft genome of Portunus trituberculatus and its Hox gene families provides insights of decapod evolution.</title>
        <authorList>
            <person name="Jeong J.-H."/>
            <person name="Song I."/>
            <person name="Kim S."/>
            <person name="Choi T."/>
            <person name="Kim D."/>
            <person name="Ryu S."/>
            <person name="Kim W."/>
        </authorList>
    </citation>
    <scope>NUCLEOTIDE SEQUENCE [LARGE SCALE GENOMIC DNA]</scope>
    <source>
        <tissue evidence="1">Muscle</tissue>
    </source>
</reference>
<dbReference type="EMBL" id="VSRR010029884">
    <property type="protein sequence ID" value="MPC69721.1"/>
    <property type="molecule type" value="Genomic_DNA"/>
</dbReference>
<comment type="caution">
    <text evidence="1">The sequence shown here is derived from an EMBL/GenBank/DDBJ whole genome shotgun (WGS) entry which is preliminary data.</text>
</comment>
<name>A0A5B7HAH9_PORTR</name>
<organism evidence="1 2">
    <name type="scientific">Portunus trituberculatus</name>
    <name type="common">Swimming crab</name>
    <name type="synonym">Neptunus trituberculatus</name>
    <dbReference type="NCBI Taxonomy" id="210409"/>
    <lineage>
        <taxon>Eukaryota</taxon>
        <taxon>Metazoa</taxon>
        <taxon>Ecdysozoa</taxon>
        <taxon>Arthropoda</taxon>
        <taxon>Crustacea</taxon>
        <taxon>Multicrustacea</taxon>
        <taxon>Malacostraca</taxon>
        <taxon>Eumalacostraca</taxon>
        <taxon>Eucarida</taxon>
        <taxon>Decapoda</taxon>
        <taxon>Pleocyemata</taxon>
        <taxon>Brachyura</taxon>
        <taxon>Eubrachyura</taxon>
        <taxon>Portunoidea</taxon>
        <taxon>Portunidae</taxon>
        <taxon>Portuninae</taxon>
        <taxon>Portunus</taxon>
    </lineage>
</organism>